<dbReference type="RefSeq" id="WP_338008868.1">
    <property type="nucleotide sequence ID" value="NZ_JAOPKB010000015.1"/>
</dbReference>
<organism evidence="1 2">
    <name type="scientific">Natronoglomus mannanivorans</name>
    <dbReference type="NCBI Taxonomy" id="2979990"/>
    <lineage>
        <taxon>Archaea</taxon>
        <taxon>Methanobacteriati</taxon>
        <taxon>Methanobacteriota</taxon>
        <taxon>Stenosarchaea group</taxon>
        <taxon>Halobacteria</taxon>
        <taxon>Halobacteriales</taxon>
        <taxon>Natrialbaceae</taxon>
        <taxon>Natronoglomus</taxon>
    </lineage>
</organism>
<comment type="caution">
    <text evidence="1">The sequence shown here is derived from an EMBL/GenBank/DDBJ whole genome shotgun (WGS) entry which is preliminary data.</text>
</comment>
<name>A0ABT2QJD0_9EURY</name>
<evidence type="ECO:0000313" key="2">
    <source>
        <dbReference type="Proteomes" id="UP001320972"/>
    </source>
</evidence>
<accession>A0ABT2QJD0</accession>
<evidence type="ECO:0000313" key="1">
    <source>
        <dbReference type="EMBL" id="MCU4974989.1"/>
    </source>
</evidence>
<gene>
    <name evidence="1" type="ORF">OB955_19945</name>
</gene>
<keyword evidence="2" id="KW-1185">Reference proteome</keyword>
<dbReference type="SUPFAM" id="SSF53756">
    <property type="entry name" value="UDP-Glycosyltransferase/glycogen phosphorylase"/>
    <property type="match status" value="1"/>
</dbReference>
<proteinExistence type="predicted"/>
<evidence type="ECO:0008006" key="3">
    <source>
        <dbReference type="Google" id="ProtNLM"/>
    </source>
</evidence>
<protein>
    <recommendedName>
        <fullName evidence="3">CDP-Glycerol:Poly(Glycerophosphate) glycerophosphotransferase</fullName>
    </recommendedName>
</protein>
<dbReference type="EMBL" id="JAOPKB010000015">
    <property type="protein sequence ID" value="MCU4974989.1"/>
    <property type="molecule type" value="Genomic_DNA"/>
</dbReference>
<reference evidence="1 2" key="1">
    <citation type="submission" date="2022-09" db="EMBL/GenBank/DDBJ databases">
        <title>Enrichment on poylsaccharides allowed isolation of novel metabolic and taxonomic groups of Haloarchaea.</title>
        <authorList>
            <person name="Sorokin D.Y."/>
            <person name="Elcheninov A.G."/>
            <person name="Khizhniak T.V."/>
            <person name="Kolganova T.V."/>
            <person name="Kublanov I.V."/>
        </authorList>
    </citation>
    <scope>NUCLEOTIDE SEQUENCE [LARGE SCALE GENOMIC DNA]</scope>
    <source>
        <strain evidence="1 2">AArc-m2/3/4</strain>
    </source>
</reference>
<dbReference type="Proteomes" id="UP001320972">
    <property type="component" value="Unassembled WGS sequence"/>
</dbReference>
<sequence length="478" mass="54798">MKAGYTESYLKFAKMEMELDLFNQTIDGVYFWDRVRTQIYSKIRKQTGEWKVGGTSKSSSEKDSGYLSKGKTAIVESAKILDSSQDCAIIPRQKDILFKASSTKRRHEIDGVYWDRMVDPIADSLSYSAYSLESHSSIQKYCSGDVYTKSIYNYDVIDLLSAIRSELVNYNPIGRDEKPILQQIEKKLREAFDVDIDVVGYVREELKSRHSKKPVIDHFLNRVDPSAVLIGWNPSRSTLIESAQERNIPVIELQHGVDSVNKTEISYPYGVNGTLTFPDIYFSWGYKWAERPDFPIDDVRIVGWPFLDCMKTMRNQRKSTGTKRILIMSQPTNIDMLIDIATTIKNESEFEVTYRLHPKNRANWKSNFPELDNSDIEVDDGNISLYDQFGRVDYQLGTTSTALFEGLQFNLPTLVYETDSYVHELLSDIDIVTSFTSSEDVIRTLTTYDGVIPDCDMDGLFRPNPIDNIERELNDIIG</sequence>